<dbReference type="OrthoDB" id="1882547at2759"/>
<protein>
    <submittedName>
        <fullName evidence="1">Uncharacterized protein</fullName>
    </submittedName>
</protein>
<gene>
    <name evidence="1" type="ORF">DL764_004037</name>
</gene>
<evidence type="ECO:0000313" key="1">
    <source>
        <dbReference type="EMBL" id="RYP05121.1"/>
    </source>
</evidence>
<keyword evidence="2" id="KW-1185">Reference proteome</keyword>
<organism evidence="1 2">
    <name type="scientific">Monosporascus ibericus</name>
    <dbReference type="NCBI Taxonomy" id="155417"/>
    <lineage>
        <taxon>Eukaryota</taxon>
        <taxon>Fungi</taxon>
        <taxon>Dikarya</taxon>
        <taxon>Ascomycota</taxon>
        <taxon>Pezizomycotina</taxon>
        <taxon>Sordariomycetes</taxon>
        <taxon>Xylariomycetidae</taxon>
        <taxon>Xylariales</taxon>
        <taxon>Xylariales incertae sedis</taxon>
        <taxon>Monosporascus</taxon>
    </lineage>
</organism>
<comment type="caution">
    <text evidence="1">The sequence shown here is derived from an EMBL/GenBank/DDBJ whole genome shotgun (WGS) entry which is preliminary data.</text>
</comment>
<accession>A0A4Q4TEC9</accession>
<dbReference type="AlphaFoldDB" id="A0A4Q4TEC9"/>
<reference evidence="1 2" key="1">
    <citation type="submission" date="2018-06" db="EMBL/GenBank/DDBJ databases">
        <title>Complete Genomes of Monosporascus.</title>
        <authorList>
            <person name="Robinson A.J."/>
            <person name="Natvig D.O."/>
        </authorList>
    </citation>
    <scope>NUCLEOTIDE SEQUENCE [LARGE SCALE GENOMIC DNA]</scope>
    <source>
        <strain evidence="1 2">CBS 110550</strain>
    </source>
</reference>
<dbReference type="Proteomes" id="UP000293360">
    <property type="component" value="Unassembled WGS sequence"/>
</dbReference>
<sequence>MINTSYYIVSGARDDGCATAILDRMGVPNPNTPYSGPKVEAAENPFFIHALVSGYAYQQSTDFMADVRDRLFSQIAEVNDYSKESHARNRRGNSGRQKLENITKNLHLVSQTCDTGIANADMSIKLSEEMIVAYNAFCSGEATLPDSWRHIQDSMEWILRTWQCQKNWLVSYKARKDTAMNFVRIDHLMISHDLG</sequence>
<dbReference type="EMBL" id="QJNU01000181">
    <property type="protein sequence ID" value="RYP05121.1"/>
    <property type="molecule type" value="Genomic_DNA"/>
</dbReference>
<name>A0A4Q4TEC9_9PEZI</name>
<dbReference type="STRING" id="155417.A0A4Q4TEC9"/>
<proteinExistence type="predicted"/>
<evidence type="ECO:0000313" key="2">
    <source>
        <dbReference type="Proteomes" id="UP000293360"/>
    </source>
</evidence>